<protein>
    <submittedName>
        <fullName evidence="12">Family with sequence similarity 171 member A2</fullName>
    </submittedName>
</protein>
<reference evidence="12" key="2">
    <citation type="submission" date="2025-08" db="UniProtKB">
        <authorList>
            <consortium name="Ensembl"/>
        </authorList>
    </citation>
    <scope>IDENTIFICATION</scope>
</reference>
<dbReference type="PANTHER" id="PTHR31626">
    <property type="entry name" value="SUSHI DOMAIN-CONTAINING PROTEIN"/>
    <property type="match status" value="1"/>
</dbReference>
<comment type="subcellular location">
    <subcellularLocation>
        <location evidence="1">Membrane</location>
        <topology evidence="1">Single-pass type I membrane protein</topology>
    </subcellularLocation>
</comment>
<evidence type="ECO:0000256" key="9">
    <source>
        <dbReference type="SAM" id="Phobius"/>
    </source>
</evidence>
<feature type="domain" description="FAM171 C-terminal" evidence="11">
    <location>
        <begin position="441"/>
        <end position="904"/>
    </location>
</feature>
<feature type="region of interest" description="Disordered" evidence="8">
    <location>
        <begin position="673"/>
        <end position="709"/>
    </location>
</feature>
<gene>
    <name evidence="12" type="primary">FAM171A2</name>
</gene>
<feature type="region of interest" description="Disordered" evidence="8">
    <location>
        <begin position="21"/>
        <end position="60"/>
    </location>
</feature>
<feature type="compositionally biased region" description="Low complexity" evidence="8">
    <location>
        <begin position="678"/>
        <end position="694"/>
    </location>
</feature>
<sequence length="906" mass="98339">MYRPHPGAAPAEVLLVGLAQRGSPGRGRAGRDVPSAPRGGPSGGAARGAGTAGFPWPGEGWQGRTVRTQGWLQRRCCSQGCHSGVPLAGGGLAGMYRPHPGAAPAEVLIKVQVYENSDLSPLAHAAVEVYGNQTSLASGSTDHEGVGMLPVSYRLGTWILVTAAKRGFVTNSVPWCFGWVPPRLPPLYASVSLYLLPERPATLILYEDLVQILLGSPGAKSQPWVQFQRKAARLPRSSTYSQLSASLTAASGAHDMRGFPSFIGAESNGTNSTWLELVPIAAVSVHLFTGNGTEVQLSGPVHLSIPLPPDTSATTATSVPAWRFDTKSGLWLRNGTGLIRKEGRQLYWTFVSPQLGYWAAALPSPTTGEDITTYHTIFLLTILGALALLVLSLLCLLIYYCRRRCLKPRQQHRKLQLSGPLDASKRDQATSMSQLNLICTSHLETASSAGDTDVHTPILKSAFSSSRELGSSREEFFRHKLRHVSKASTETLSQRGAPKEEYPRPGESFSLKAARSVDGPGVLEPPLLEEYKRSFSHQRVEDKGSEPPRKHSRNESKPYLQEPPSPPPLPPPFDHYVGHKGEPKPPDFMLSQSVDHLARPTSLTQPGQLIFCGSIDHMKDSVYRNVMPTLVIPAHYMRLASDYPSGEQALAGPAESQPEMEGLPSQAGMTIPHQFGPQDQQRQLLQQQLQLQHQQGEDSEGKGWGAHSSSVSGSVTIPVLFNESTMAQLNGELQALTEKKLLELGVKPHPRAWFVSLDGRSSQVRHSYIDLQGSEKSRSNDASLDSGVDVHEANGPPAPPTYSKLAFPDDPEQSNSESRTAICSPEDNSLTPLLDETAEARAATIPRRGRSRGTSSRSSASELRRDSMSSPEDELTDPAEGGDEPGDRKSPWQKREERPLMVFNVK</sequence>
<evidence type="ECO:0000256" key="6">
    <source>
        <dbReference type="ARBA" id="ARBA00023136"/>
    </source>
</evidence>
<keyword evidence="4" id="KW-0732">Signal</keyword>
<keyword evidence="6 9" id="KW-0472">Membrane</keyword>
<feature type="compositionally biased region" description="Basic and acidic residues" evidence="8">
    <location>
        <begin position="529"/>
        <end position="556"/>
    </location>
</feature>
<feature type="compositionally biased region" description="Basic and acidic residues" evidence="8">
    <location>
        <begin position="576"/>
        <end position="585"/>
    </location>
</feature>
<feature type="compositionally biased region" description="Acidic residues" evidence="8">
    <location>
        <begin position="871"/>
        <end position="884"/>
    </location>
</feature>
<keyword evidence="13" id="KW-1185">Reference proteome</keyword>
<dbReference type="Pfam" id="PF20771">
    <property type="entry name" value="FAM171A1-2-B_C"/>
    <property type="match status" value="1"/>
</dbReference>
<dbReference type="GO" id="GO:0016020">
    <property type="term" value="C:membrane"/>
    <property type="evidence" value="ECO:0007669"/>
    <property type="project" value="UniProtKB-SubCell"/>
</dbReference>
<feature type="compositionally biased region" description="Basic and acidic residues" evidence="8">
    <location>
        <begin position="885"/>
        <end position="899"/>
    </location>
</feature>
<feature type="domain" description="FAM171 N-terminal" evidence="10">
    <location>
        <begin position="107"/>
        <end position="364"/>
    </location>
</feature>
<keyword evidence="7" id="KW-0325">Glycoprotein</keyword>
<feature type="compositionally biased region" description="Pro residues" evidence="8">
    <location>
        <begin position="561"/>
        <end position="573"/>
    </location>
</feature>
<feature type="compositionally biased region" description="Gly residues" evidence="8">
    <location>
        <begin position="40"/>
        <end position="51"/>
    </location>
</feature>
<feature type="compositionally biased region" description="Low complexity" evidence="8">
    <location>
        <begin position="852"/>
        <end position="861"/>
    </location>
</feature>
<dbReference type="InterPro" id="IPR048530">
    <property type="entry name" value="FAM171_N"/>
</dbReference>
<evidence type="ECO:0000259" key="11">
    <source>
        <dbReference type="Pfam" id="PF20771"/>
    </source>
</evidence>
<feature type="compositionally biased region" description="Polar residues" evidence="8">
    <location>
        <begin position="813"/>
        <end position="831"/>
    </location>
</feature>
<feature type="region of interest" description="Disordered" evidence="8">
    <location>
        <begin position="487"/>
        <end position="590"/>
    </location>
</feature>
<evidence type="ECO:0000256" key="5">
    <source>
        <dbReference type="ARBA" id="ARBA00022989"/>
    </source>
</evidence>
<dbReference type="Ensembl" id="ENSGEVT00005007526.1">
    <property type="protein sequence ID" value="ENSGEVP00005007179.1"/>
    <property type="gene ID" value="ENSGEVG00005004721.1"/>
</dbReference>
<name>A0A8C4VTD4_9SAUR</name>
<dbReference type="Pfam" id="PF10577">
    <property type="entry name" value="FAM171A1-2-B_N"/>
    <property type="match status" value="1"/>
</dbReference>
<dbReference type="PANTHER" id="PTHR31626:SF3">
    <property type="entry name" value="PROTEIN FAM171A2"/>
    <property type="match status" value="1"/>
</dbReference>
<accession>A0A8C4VTD4</accession>
<keyword evidence="3 9" id="KW-0812">Transmembrane</keyword>
<keyword evidence="5 9" id="KW-1133">Transmembrane helix</keyword>
<dbReference type="OrthoDB" id="8762914at2759"/>
<dbReference type="Proteomes" id="UP000694390">
    <property type="component" value="Chromosome 23"/>
</dbReference>
<evidence type="ECO:0000256" key="2">
    <source>
        <dbReference type="ARBA" id="ARBA00006818"/>
    </source>
</evidence>
<dbReference type="InterPro" id="IPR018890">
    <property type="entry name" value="FAM171"/>
</dbReference>
<evidence type="ECO:0000259" key="10">
    <source>
        <dbReference type="Pfam" id="PF10577"/>
    </source>
</evidence>
<dbReference type="AlphaFoldDB" id="A0A8C4VTD4"/>
<evidence type="ECO:0000256" key="8">
    <source>
        <dbReference type="SAM" id="MobiDB-lite"/>
    </source>
</evidence>
<reference evidence="12" key="1">
    <citation type="submission" date="2019-06" db="EMBL/GenBank/DDBJ databases">
        <title>G10K-VGP Goodes thornscrub tortoise genome, primary haplotype.</title>
        <authorList>
            <person name="Murphy B."/>
            <person name="Edwards T."/>
            <person name="Rhie A."/>
            <person name="Koren S."/>
            <person name="Phillippy A."/>
            <person name="Fedrigo O."/>
            <person name="Haase B."/>
            <person name="Mountcastle J."/>
            <person name="Lewin H."/>
            <person name="Damas J."/>
            <person name="Howe K."/>
            <person name="Formenti G."/>
            <person name="Myers G."/>
            <person name="Durbin R."/>
            <person name="Jarvis E.D."/>
        </authorList>
    </citation>
    <scope>NUCLEOTIDE SEQUENCE [LARGE SCALE GENOMIC DNA]</scope>
</reference>
<evidence type="ECO:0000313" key="13">
    <source>
        <dbReference type="Proteomes" id="UP000694390"/>
    </source>
</evidence>
<evidence type="ECO:0000256" key="3">
    <source>
        <dbReference type="ARBA" id="ARBA00022692"/>
    </source>
</evidence>
<evidence type="ECO:0000256" key="4">
    <source>
        <dbReference type="ARBA" id="ARBA00022729"/>
    </source>
</evidence>
<feature type="region of interest" description="Disordered" evidence="8">
    <location>
        <begin position="770"/>
        <end position="906"/>
    </location>
</feature>
<comment type="similarity">
    <text evidence="2">Belongs to the FAM171 family.</text>
</comment>
<proteinExistence type="inferred from homology"/>
<dbReference type="GeneTree" id="ENSGT00950000183184"/>
<evidence type="ECO:0000313" key="12">
    <source>
        <dbReference type="Ensembl" id="ENSGEVP00005007179.1"/>
    </source>
</evidence>
<organism evidence="12 13">
    <name type="scientific">Gopherus evgoodei</name>
    <name type="common">Goodes thornscrub tortoise</name>
    <dbReference type="NCBI Taxonomy" id="1825980"/>
    <lineage>
        <taxon>Eukaryota</taxon>
        <taxon>Metazoa</taxon>
        <taxon>Chordata</taxon>
        <taxon>Craniata</taxon>
        <taxon>Vertebrata</taxon>
        <taxon>Euteleostomi</taxon>
        <taxon>Archelosauria</taxon>
        <taxon>Testudinata</taxon>
        <taxon>Testudines</taxon>
        <taxon>Cryptodira</taxon>
        <taxon>Durocryptodira</taxon>
        <taxon>Testudinoidea</taxon>
        <taxon>Testudinidae</taxon>
        <taxon>Gopherus</taxon>
    </lineage>
</organism>
<reference evidence="12" key="3">
    <citation type="submission" date="2025-09" db="UniProtKB">
        <authorList>
            <consortium name="Ensembl"/>
        </authorList>
    </citation>
    <scope>IDENTIFICATION</scope>
</reference>
<feature type="transmembrane region" description="Helical" evidence="9">
    <location>
        <begin position="377"/>
        <end position="401"/>
    </location>
</feature>
<dbReference type="InterPro" id="IPR049175">
    <property type="entry name" value="FAM171_C"/>
</dbReference>
<evidence type="ECO:0000256" key="1">
    <source>
        <dbReference type="ARBA" id="ARBA00004479"/>
    </source>
</evidence>
<evidence type="ECO:0000256" key="7">
    <source>
        <dbReference type="ARBA" id="ARBA00023180"/>
    </source>
</evidence>